<organism evidence="1 3">
    <name type="scientific">Rotaria sordida</name>
    <dbReference type="NCBI Taxonomy" id="392033"/>
    <lineage>
        <taxon>Eukaryota</taxon>
        <taxon>Metazoa</taxon>
        <taxon>Spiralia</taxon>
        <taxon>Gnathifera</taxon>
        <taxon>Rotifera</taxon>
        <taxon>Eurotatoria</taxon>
        <taxon>Bdelloidea</taxon>
        <taxon>Philodinida</taxon>
        <taxon>Philodinidae</taxon>
        <taxon>Rotaria</taxon>
    </lineage>
</organism>
<reference evidence="1" key="1">
    <citation type="submission" date="2021-02" db="EMBL/GenBank/DDBJ databases">
        <authorList>
            <person name="Nowell W R."/>
        </authorList>
    </citation>
    <scope>NUCLEOTIDE SEQUENCE</scope>
</reference>
<dbReference type="EMBL" id="CAJNOH010000400">
    <property type="protein sequence ID" value="CAF1028297.1"/>
    <property type="molecule type" value="Genomic_DNA"/>
</dbReference>
<name>A0A814ITJ4_9BILA</name>
<evidence type="ECO:0000313" key="4">
    <source>
        <dbReference type="Proteomes" id="UP000663870"/>
    </source>
</evidence>
<evidence type="ECO:0000313" key="3">
    <source>
        <dbReference type="Proteomes" id="UP000663854"/>
    </source>
</evidence>
<sequence length="251" mass="29526">MTSLTIPTEWLIPHKFPNQWIFQCSISLRNLVLTNRAGQFFRQLVTFLEQVHQLIDYHLELQYNPQRNNELDVCICFGKPHRASKPTLTPVCISCELTHELSMTTLLSEQEYTRAWLDATARAMLILTPIRHVERLSELTDENGEMEAFWYDAIKLIDRECNQLEICYRAIVLNHGTYRNHSHLHLKIKVTDDTWNRIIAPRHREKIQKINQLLQKSSVIEDCFGPRYYKRLTKSKIPDEKLHSSNQDANA</sequence>
<dbReference type="SUPFAM" id="SSF54197">
    <property type="entry name" value="HIT-like"/>
    <property type="match status" value="1"/>
</dbReference>
<protein>
    <submittedName>
        <fullName evidence="1">Uncharacterized protein</fullName>
    </submittedName>
</protein>
<dbReference type="Proteomes" id="UP000663870">
    <property type="component" value="Unassembled WGS sequence"/>
</dbReference>
<proteinExistence type="predicted"/>
<dbReference type="Gene3D" id="3.30.428.10">
    <property type="entry name" value="HIT-like"/>
    <property type="match status" value="1"/>
</dbReference>
<dbReference type="Proteomes" id="UP000663854">
    <property type="component" value="Unassembled WGS sequence"/>
</dbReference>
<evidence type="ECO:0000313" key="2">
    <source>
        <dbReference type="EMBL" id="CAF1155773.1"/>
    </source>
</evidence>
<dbReference type="InterPro" id="IPR036265">
    <property type="entry name" value="HIT-like_sf"/>
</dbReference>
<keyword evidence="4" id="KW-1185">Reference proteome</keyword>
<dbReference type="EMBL" id="CAJNOL010000658">
    <property type="protein sequence ID" value="CAF1155773.1"/>
    <property type="molecule type" value="Genomic_DNA"/>
</dbReference>
<evidence type="ECO:0000313" key="1">
    <source>
        <dbReference type="EMBL" id="CAF1028297.1"/>
    </source>
</evidence>
<comment type="caution">
    <text evidence="1">The sequence shown here is derived from an EMBL/GenBank/DDBJ whole genome shotgun (WGS) entry which is preliminary data.</text>
</comment>
<gene>
    <name evidence="2" type="ORF">JXQ802_LOCUS21981</name>
    <name evidence="1" type="ORF">PYM288_LOCUS15996</name>
</gene>
<dbReference type="AlphaFoldDB" id="A0A814ITJ4"/>
<accession>A0A814ITJ4</accession>